<feature type="region of interest" description="Disordered" evidence="2">
    <location>
        <begin position="1"/>
        <end position="87"/>
    </location>
</feature>
<dbReference type="PANTHER" id="PTHR13261:SF0">
    <property type="entry name" value="BRCA2 AND CDKN1A-INTERACTING PROTEIN"/>
    <property type="match status" value="1"/>
</dbReference>
<protein>
    <recommendedName>
        <fullName evidence="5">Protein BCCIP homolog</fullName>
    </recommendedName>
</protein>
<evidence type="ECO:0008006" key="5">
    <source>
        <dbReference type="Google" id="ProtNLM"/>
    </source>
</evidence>
<dbReference type="AlphaFoldDB" id="A0A8J4B923"/>
<dbReference type="InterPro" id="IPR025602">
    <property type="entry name" value="BCP1_family"/>
</dbReference>
<comment type="caution">
    <text evidence="3">The sequence shown here is derived from an EMBL/GenBank/DDBJ whole genome shotgun (WGS) entry which is preliminary data.</text>
</comment>
<sequence length="381" mass="41097">MPKRKAEAQLKREEDEEQPSDGVEDDDNDKNASEGDDEPDGEGNDEGDSDEGEDSSEGESDDSDSDDDSGPEASSSEVESEDDEEGEAYKEINVQFEFFDPQERDFLGLRALLNTYLDGQQYDCSGLVDAIIKQTAVGTVVKSSEEDDPFAVLTAFNTCQGIAAGSVWLTQLREYLTAGCSDPATREKLSKALSGPGTGLLVSERLINCPPQLAPPLMQMLMEEVDGAAKDEDYPQEEREEFAFKRFLHVTRVYTDPQDEQEGGDEGQAAGGSGAASAPGRDSSLRGKLGDEGKNALIVYVRPEDEYLHQVSSWSFTFPVESRPLAKGDLRPLRAVMCVEARRMREAREMMDMVVGNMMADGGASAVAAGGGNVVAAAAGE</sequence>
<evidence type="ECO:0000313" key="3">
    <source>
        <dbReference type="EMBL" id="GIL56481.1"/>
    </source>
</evidence>
<feature type="non-terminal residue" evidence="3">
    <location>
        <position position="1"/>
    </location>
</feature>
<evidence type="ECO:0000256" key="1">
    <source>
        <dbReference type="ARBA" id="ARBA00006781"/>
    </source>
</evidence>
<accession>A0A8J4B923</accession>
<dbReference type="PANTHER" id="PTHR13261">
    <property type="entry name" value="BRCA2 AND CDKN1A INTERACTING PROTEIN"/>
    <property type="match status" value="1"/>
</dbReference>
<dbReference type="EMBL" id="BNCO01000024">
    <property type="protein sequence ID" value="GIL56481.1"/>
    <property type="molecule type" value="Genomic_DNA"/>
</dbReference>
<proteinExistence type="inferred from homology"/>
<evidence type="ECO:0000313" key="4">
    <source>
        <dbReference type="Proteomes" id="UP000747399"/>
    </source>
</evidence>
<keyword evidence="4" id="KW-1185">Reference proteome</keyword>
<dbReference type="Pfam" id="PF13862">
    <property type="entry name" value="BCCIP"/>
    <property type="match status" value="1"/>
</dbReference>
<organism evidence="3 4">
    <name type="scientific">Volvox africanus</name>
    <dbReference type="NCBI Taxonomy" id="51714"/>
    <lineage>
        <taxon>Eukaryota</taxon>
        <taxon>Viridiplantae</taxon>
        <taxon>Chlorophyta</taxon>
        <taxon>core chlorophytes</taxon>
        <taxon>Chlorophyceae</taxon>
        <taxon>CS clade</taxon>
        <taxon>Chlamydomonadales</taxon>
        <taxon>Volvocaceae</taxon>
        <taxon>Volvox</taxon>
    </lineage>
</organism>
<evidence type="ECO:0000256" key="2">
    <source>
        <dbReference type="SAM" id="MobiDB-lite"/>
    </source>
</evidence>
<feature type="compositionally biased region" description="Acidic residues" evidence="2">
    <location>
        <begin position="14"/>
        <end position="70"/>
    </location>
</feature>
<dbReference type="GO" id="GO:0005634">
    <property type="term" value="C:nucleus"/>
    <property type="evidence" value="ECO:0007669"/>
    <property type="project" value="TreeGrafter"/>
</dbReference>
<gene>
    <name evidence="3" type="ORF">Vafri_11840</name>
</gene>
<dbReference type="Proteomes" id="UP000747399">
    <property type="component" value="Unassembled WGS sequence"/>
</dbReference>
<comment type="similarity">
    <text evidence="1">Belongs to the BCP1 family.</text>
</comment>
<feature type="region of interest" description="Disordered" evidence="2">
    <location>
        <begin position="256"/>
        <end position="289"/>
    </location>
</feature>
<feature type="compositionally biased region" description="Basic and acidic residues" evidence="2">
    <location>
        <begin position="1"/>
        <end position="13"/>
    </location>
</feature>
<reference evidence="3" key="1">
    <citation type="journal article" date="2021" name="Proc. Natl. Acad. Sci. U.S.A.">
        <title>Three genomes in the algal genus Volvox reveal the fate of a haploid sex-determining region after a transition to homothallism.</title>
        <authorList>
            <person name="Yamamoto K."/>
            <person name="Hamaji T."/>
            <person name="Kawai-Toyooka H."/>
            <person name="Matsuzaki R."/>
            <person name="Takahashi F."/>
            <person name="Nishimura Y."/>
            <person name="Kawachi M."/>
            <person name="Noguchi H."/>
            <person name="Minakuchi Y."/>
            <person name="Umen J.G."/>
            <person name="Toyoda A."/>
            <person name="Nozaki H."/>
        </authorList>
    </citation>
    <scope>NUCLEOTIDE SEQUENCE</scope>
    <source>
        <strain evidence="3">NIES-3780</strain>
    </source>
</reference>
<name>A0A8J4B923_9CHLO</name>